<evidence type="ECO:0000313" key="3">
    <source>
        <dbReference type="EMBL" id="MFC1799520.1"/>
    </source>
</evidence>
<dbReference type="Gene3D" id="2.60.40.4070">
    <property type="match status" value="1"/>
</dbReference>
<feature type="domain" description="DUF11" evidence="1">
    <location>
        <begin position="940"/>
        <end position="1038"/>
    </location>
</feature>
<feature type="domain" description="DUF11" evidence="1">
    <location>
        <begin position="1344"/>
        <end position="1435"/>
    </location>
</feature>
<accession>A0ABV6YN67</accession>
<organism evidence="3 4">
    <name type="scientific">Eiseniibacteriota bacterium</name>
    <dbReference type="NCBI Taxonomy" id="2212470"/>
    <lineage>
        <taxon>Bacteria</taxon>
        <taxon>Candidatus Eiseniibacteriota</taxon>
    </lineage>
</organism>
<dbReference type="PANTHER" id="PTHR34819">
    <property type="entry name" value="LARGE CYSTEINE-RICH PERIPLASMIC PROTEIN OMCB"/>
    <property type="match status" value="1"/>
</dbReference>
<feature type="domain" description="DUF11" evidence="1">
    <location>
        <begin position="208"/>
        <end position="301"/>
    </location>
</feature>
<dbReference type="InterPro" id="IPR057078">
    <property type="entry name" value="HYR-4C"/>
</dbReference>
<sequence>MRSRGPVAVAVLSIMAITFMVGISSLAFAGNNPSAKVAVHVRPHNAKLACNVTIAGCEDIVTTEPSFSFDAFPVFYNLTEYLGVQYGLSWPAWAYSAAFTSCSDLVIGAVDLPGSGAAHTWTSCQSGVAVPSFVWIYADAPGTVCPIEYPDSDPPLLAVLDCAENLDEPCGIFCAGVYGAVGDNPCDPCDITFDPLVIEKYDNANVCVDPTETFIYTIRYTNPNTSVVNNVVLTDTLDSDVNFQSATGGGTLSAGVVTWSFATLDPGAVDSVDVVVEVDATADYETILVNGVGIVSDETDPANIRHTTDVCEYEFADLGLVKSDDVETCAFPGDQVVYNLVYENSNLFAVDDVAIVDNLPNNVNHISSTGGTYDEGTHSVAWDLGTVSSYAVDSVQITVEMKVDAPQGSFVNNTCSITGLQTGTTNTNLLTPVCACLISGPIEACPEATDQFTGPADIASWTWNITGDGTISGSNTEQTVSVVADATCPGSYELELVAEDGDFSSTCYHTVTVDDNIPPVIDTCPADMTVECASEIPEPDIGLVSGTDNCGGTLTVTYLGHESNGETCPEEMFRVYELADACGNADTCLQYITVNDTTPPVIVTCPANETISCGDAINFGTPTADDNCDGAITPTIILDESVAGPGAGEITHTRGWEMADACGNADSCYQEILEEACTYVPLTLSKDDDIAGCVEREANITYTISYENTNGLEVTNVTLSDEMPAGVSYVSSSPAGTPSGSTVDWDLGTLGAGATGSVELVVQVDAGTTPGITLTNQSMITSDETGSTNANVGTEVCSPVYDPLVLSKVDDIADCVEREGNITYTINYANTNDDGVTGVILSDTMPPNVDYVSSNPAGSEDAGVVTWDIGSVVGQGGGSVELVVQVQAGTTPGITLTNNCEIDCDQIEPTATSATTEVCATTFSPLNLAKEDGISVCVDPEDYITYTIDYENPNSDPVTGVVLSDTLPGDLMYLSSTGGGSESGGVVTWNLNTLGAGVTGSVDLEVQVSAGATPGGTVANNAVIVSNETGNTYANEVTNVCAATVFDPMGLQKTVATGDCVGDGAIFTYTITYDNPNDDPLTGVVLTDNLPAELEYVSSTGGGSYSMGVVTWNLGTVANGQSSVELVVEVTPSITPGGTILNTCAINSNETGETQADRSVPVCDCHIEGTQTVCPNSTTIYGTNGGADSYAWFITGNGTIPGDRGSANVDVVAGPDCGVPFTLQVDREYNGGWTTCYYTVDVEDNMDPVITCPADERVACGDPIVFGTATATDNCKDPISAVEVATVISQGPGPGEYTHERFWEAVDDCGNVSECSQAIVEEACGSLVIAKSDNIADRPGGCVDPGGEIVYTLYAENPNTVDIPDVVVIDDLPAGVDFVSANQGGSYDGGMHRVTWNLGTLLGDEGRVLELVVLVPGGTMPGINLVNNASIGSDNTVPASDDLTTAVCGTGVMPLDVDIKPTSCPNPYNTKSMGKIPVAILGTDYLDVYDINPATVMLEGVPILKYSYEDVATPVVDGEPCECNEAGYDGYMDLVVHFNRPALTAALGPVDDGDVLALILMAAKYDGTALQGSDCVWILHKPSNGQAPDVAVVPDPEETHILLTTGEAAEITLVIYDVHGRAVAGLLDEYKAAGSYDVIWNGTSNGVRVPAGVYFATASNSDGSTTKKFVVVR</sequence>
<feature type="domain" description="DUF11" evidence="1">
    <location>
        <begin position="697"/>
        <end position="789"/>
    </location>
</feature>
<feature type="domain" description="DUF11" evidence="1">
    <location>
        <begin position="317"/>
        <end position="428"/>
    </location>
</feature>
<dbReference type="InterPro" id="IPR035986">
    <property type="entry name" value="PKD_dom_sf"/>
</dbReference>
<dbReference type="InterPro" id="IPR051172">
    <property type="entry name" value="Chlamydia_OmcB"/>
</dbReference>
<dbReference type="Pfam" id="PF01345">
    <property type="entry name" value="DUF11"/>
    <property type="match status" value="7"/>
</dbReference>
<dbReference type="SUPFAM" id="SSF49299">
    <property type="entry name" value="PKD domain"/>
    <property type="match status" value="1"/>
</dbReference>
<feature type="domain" description="DUF11" evidence="1">
    <location>
        <begin position="818"/>
        <end position="912"/>
    </location>
</feature>
<comment type="caution">
    <text evidence="3">The sequence shown here is derived from an EMBL/GenBank/DDBJ whole genome shotgun (WGS) entry which is preliminary data.</text>
</comment>
<protein>
    <submittedName>
        <fullName evidence="3">T9SS type A sorting domain-containing protein</fullName>
    </submittedName>
</protein>
<dbReference type="InterPro" id="IPR047589">
    <property type="entry name" value="DUF11_rpt"/>
</dbReference>
<feature type="domain" description="HYR-like" evidence="2">
    <location>
        <begin position="524"/>
        <end position="594"/>
    </location>
</feature>
<proteinExistence type="predicted"/>
<feature type="domain" description="DUF11" evidence="1">
    <location>
        <begin position="1051"/>
        <end position="1152"/>
    </location>
</feature>
<dbReference type="Pfam" id="PF23237">
    <property type="entry name" value="HYR_4C"/>
    <property type="match status" value="1"/>
</dbReference>
<dbReference type="EMBL" id="JBHPEI010000010">
    <property type="protein sequence ID" value="MFC1799520.1"/>
    <property type="molecule type" value="Genomic_DNA"/>
</dbReference>
<dbReference type="Proteomes" id="UP001594288">
    <property type="component" value="Unassembled WGS sequence"/>
</dbReference>
<keyword evidence="4" id="KW-1185">Reference proteome</keyword>
<evidence type="ECO:0000313" key="4">
    <source>
        <dbReference type="Proteomes" id="UP001594288"/>
    </source>
</evidence>
<name>A0ABV6YN67_UNCEI</name>
<reference evidence="3 4" key="1">
    <citation type="submission" date="2024-09" db="EMBL/GenBank/DDBJ databases">
        <authorList>
            <person name="D'Angelo T."/>
        </authorList>
    </citation>
    <scope>NUCLEOTIDE SEQUENCE [LARGE SCALE GENOMIC DNA]</scope>
    <source>
        <strain evidence="3">SAG AM-311-F02</strain>
    </source>
</reference>
<dbReference type="InterPro" id="IPR001434">
    <property type="entry name" value="OmcB-like_DUF11"/>
</dbReference>
<dbReference type="InterPro" id="IPR026444">
    <property type="entry name" value="Secre_tail"/>
</dbReference>
<evidence type="ECO:0000259" key="1">
    <source>
        <dbReference type="Pfam" id="PF01345"/>
    </source>
</evidence>
<gene>
    <name evidence="3" type="ORF">ACFL2Z_01220</name>
</gene>
<evidence type="ECO:0000259" key="2">
    <source>
        <dbReference type="Pfam" id="PF23237"/>
    </source>
</evidence>
<dbReference type="NCBIfam" id="TIGR01451">
    <property type="entry name" value="B_ant_repeat"/>
    <property type="match status" value="5"/>
</dbReference>
<dbReference type="NCBIfam" id="TIGR04183">
    <property type="entry name" value="Por_Secre_tail"/>
    <property type="match status" value="1"/>
</dbReference>